<dbReference type="Proteomes" id="UP000006346">
    <property type="component" value="Chromosome"/>
</dbReference>
<dbReference type="AlphaFoldDB" id="G7WEL2"/>
<evidence type="ECO:0000313" key="2">
    <source>
        <dbReference type="Proteomes" id="UP000006346"/>
    </source>
</evidence>
<dbReference type="KEGG" id="dor:Desor_1240"/>
<sequence>MRKALGKKILILGVDGMDPSLTRKFVQKGLMPNVKKIIDQGAQREDLTMLGGQPTGTPPMWTTLATGAYPVTHGITCFHKQSKEDLDVMEYALDSRLCKAEQLWNVFAEAGKKTLVWHWPGSAWPPSSESPNLHVVDGTSPGAPNMASAQVEGELVLVASEKTEEIHFRAKAASDGNVPCVITDLKPSSDFKPMSEEVKLLTQRHLILSESDGEMGLSDTPFDVVLSPIKDAKGWVDVPEGAKEFTILLSGGLIRRPSLILKDPNGVYSKVAIYKSKKEKTPIVVLENDVFTREIIDESVKDDVKYSVNRNMRVLEIAEDGSYLKMWISSAMNIVEDSVWYPKHLYKSVTENVGYPPPTSMVGGADKQLISKCMKENWDSAKDWQAGAINHLIQKEGYDVVFSHFHNIDLQSHMIIKYLKDGHANLPKEEYAKFVEEIYIQTDEYIGQFMHLLEEDWTICVISDHAAVCPEHGPHFIGDMLGLNVRVMQELGFTALKKDEDGNELPEIDWQNTKAIANRANHIYLNIKGRDKHGIIDPKDKFEVEEEIMTALYGYKDKKTGHRVIAMALRNKDAVLLGLGGPESGDIIYWTAEGYNYDHFDCLSTTRGYGDTSVSPIFIGVGPGLKKGFATDRIIRQVDFAPTIAVIGGVRMPAQCEGAPVYQILSEEY</sequence>
<reference evidence="1 2" key="2">
    <citation type="journal article" date="2012" name="J. Bacteriol.">
        <title>Complete genome sequences of Desulfosporosinus orientis DSM765T, Desulfosporosinus youngiae DSM17734T, Desulfosporosinus meridiei DSM13257T, and Desulfosporosinus acidiphilus DSM22704T.</title>
        <authorList>
            <person name="Pester M."/>
            <person name="Brambilla E."/>
            <person name="Alazard D."/>
            <person name="Rattei T."/>
            <person name="Weinmaier T."/>
            <person name="Han J."/>
            <person name="Lucas S."/>
            <person name="Lapidus A."/>
            <person name="Cheng J.F."/>
            <person name="Goodwin L."/>
            <person name="Pitluck S."/>
            <person name="Peters L."/>
            <person name="Ovchinnikova G."/>
            <person name="Teshima H."/>
            <person name="Detter J.C."/>
            <person name="Han C.S."/>
            <person name="Tapia R."/>
            <person name="Land M.L."/>
            <person name="Hauser L."/>
            <person name="Kyrpides N.C."/>
            <person name="Ivanova N.N."/>
            <person name="Pagani I."/>
            <person name="Huntmann M."/>
            <person name="Wei C.L."/>
            <person name="Davenport K.W."/>
            <person name="Daligault H."/>
            <person name="Chain P.S."/>
            <person name="Chen A."/>
            <person name="Mavromatis K."/>
            <person name="Markowitz V."/>
            <person name="Szeto E."/>
            <person name="Mikhailova N."/>
            <person name="Pati A."/>
            <person name="Wagner M."/>
            <person name="Woyke T."/>
            <person name="Ollivier B."/>
            <person name="Klenk H.P."/>
            <person name="Spring S."/>
            <person name="Loy A."/>
        </authorList>
    </citation>
    <scope>NUCLEOTIDE SEQUENCE [LARGE SCALE GENOMIC DNA]</scope>
    <source>
        <strain evidence="2">ATCC 19365 / DSM 765 / NCIMB 8382 / VKM B-1628</strain>
    </source>
</reference>
<dbReference type="PATRIC" id="fig|768706.3.peg.1221"/>
<proteinExistence type="predicted"/>
<dbReference type="PANTHER" id="PTHR10151">
    <property type="entry name" value="ECTONUCLEOTIDE PYROPHOSPHATASE/PHOSPHODIESTERASE"/>
    <property type="match status" value="1"/>
</dbReference>
<accession>G7WEL2</accession>
<name>G7WEL2_DESOD</name>
<keyword evidence="2" id="KW-1185">Reference proteome</keyword>
<dbReference type="HOGENOM" id="CLU_403210_0_0_9"/>
<dbReference type="eggNOG" id="COG3379">
    <property type="taxonomic scope" value="Bacteria"/>
</dbReference>
<gene>
    <name evidence="1" type="ordered locus">Desor_1240</name>
</gene>
<dbReference type="InterPro" id="IPR002591">
    <property type="entry name" value="Phosphodiest/P_Trfase"/>
</dbReference>
<dbReference type="Gene3D" id="3.40.720.10">
    <property type="entry name" value="Alkaline Phosphatase, subunit A"/>
    <property type="match status" value="2"/>
</dbReference>
<dbReference type="STRING" id="768706.Desor_1240"/>
<dbReference type="SUPFAM" id="SSF53649">
    <property type="entry name" value="Alkaline phosphatase-like"/>
    <property type="match status" value="1"/>
</dbReference>
<dbReference type="Pfam" id="PF01663">
    <property type="entry name" value="Phosphodiest"/>
    <property type="match status" value="2"/>
</dbReference>
<organism evidence="1 2">
    <name type="scientific">Desulfosporosinus orientis (strain ATCC 19365 / DSM 765 / NCIMB 8382 / VKM B-1628 / Singapore I)</name>
    <name type="common">Desulfotomaculum orientis</name>
    <dbReference type="NCBI Taxonomy" id="768706"/>
    <lineage>
        <taxon>Bacteria</taxon>
        <taxon>Bacillati</taxon>
        <taxon>Bacillota</taxon>
        <taxon>Clostridia</taxon>
        <taxon>Eubacteriales</taxon>
        <taxon>Desulfitobacteriaceae</taxon>
        <taxon>Desulfosporosinus</taxon>
    </lineage>
</organism>
<dbReference type="RefSeq" id="WP_014183724.1">
    <property type="nucleotide sequence ID" value="NC_016584.1"/>
</dbReference>
<evidence type="ECO:0008006" key="3">
    <source>
        <dbReference type="Google" id="ProtNLM"/>
    </source>
</evidence>
<protein>
    <recommendedName>
        <fullName evidence="3">AP superfamily protein</fullName>
    </recommendedName>
</protein>
<dbReference type="GO" id="GO:0016787">
    <property type="term" value="F:hydrolase activity"/>
    <property type="evidence" value="ECO:0007669"/>
    <property type="project" value="UniProtKB-ARBA"/>
</dbReference>
<evidence type="ECO:0000313" key="1">
    <source>
        <dbReference type="EMBL" id="AET66903.1"/>
    </source>
</evidence>
<dbReference type="PANTHER" id="PTHR10151:SF120">
    <property type="entry name" value="BIS(5'-ADENOSYL)-TRIPHOSPHATASE"/>
    <property type="match status" value="1"/>
</dbReference>
<dbReference type="InterPro" id="IPR017850">
    <property type="entry name" value="Alkaline_phosphatase_core_sf"/>
</dbReference>
<reference evidence="2" key="1">
    <citation type="submission" date="2011-11" db="EMBL/GenBank/DDBJ databases">
        <title>Complete sequence of Desulfosporosinus orientis DSM 765.</title>
        <authorList>
            <person name="Lucas S."/>
            <person name="Han J."/>
            <person name="Lapidus A."/>
            <person name="Cheng J.-F."/>
            <person name="Goodwin L."/>
            <person name="Pitluck S."/>
            <person name="Peters L."/>
            <person name="Ovchinnikova G."/>
            <person name="Teshima H."/>
            <person name="Detter J.C."/>
            <person name="Han C."/>
            <person name="Tapia R."/>
            <person name="Land M."/>
            <person name="Hauser L."/>
            <person name="Kyrpides N."/>
            <person name="Ivanova N."/>
            <person name="Pagani I."/>
            <person name="Pester M."/>
            <person name="Spring S."/>
            <person name="Ollivier B."/>
            <person name="Rattei T."/>
            <person name="Klenk H.-P."/>
            <person name="Wagner M."/>
            <person name="Loy A."/>
            <person name="Woyke T."/>
        </authorList>
    </citation>
    <scope>NUCLEOTIDE SEQUENCE [LARGE SCALE GENOMIC DNA]</scope>
    <source>
        <strain evidence="2">ATCC 19365 / DSM 765 / NCIMB 8382 / VKM B-1628</strain>
    </source>
</reference>
<dbReference type="EMBL" id="CP003108">
    <property type="protein sequence ID" value="AET66903.1"/>
    <property type="molecule type" value="Genomic_DNA"/>
</dbReference>